<proteinExistence type="predicted"/>
<evidence type="ECO:0000259" key="5">
    <source>
        <dbReference type="PROSITE" id="PS51918"/>
    </source>
</evidence>
<dbReference type="Proteomes" id="UP000231098">
    <property type="component" value="Unassembled WGS sequence"/>
</dbReference>
<evidence type="ECO:0000313" key="6">
    <source>
        <dbReference type="EMBL" id="PIS21634.1"/>
    </source>
</evidence>
<dbReference type="GO" id="GO:0003824">
    <property type="term" value="F:catalytic activity"/>
    <property type="evidence" value="ECO:0007669"/>
    <property type="project" value="InterPro"/>
</dbReference>
<dbReference type="PROSITE" id="PS51918">
    <property type="entry name" value="RADICAL_SAM"/>
    <property type="match status" value="1"/>
</dbReference>
<sequence>MEIRGLQKITLMDFPNKVACIIFTQYCNLRCPFCYNQELVLTPEKLPKIDETYFFKFLESRKGLLDGIVISGGEPTLQSDLFEFIKKCRSLGFLIKLDTNGLNFEVLSRLTSEKLLDYVALDFKEVRESGKIYKESDYENFLKSFEILRKSGITFEIRTTVVPGIHNEEGLLAMARIIGKKDKWFLQNFNPISTLDPFFKSVKPYKREFFDILFPKIKAIAPKVALRF</sequence>
<gene>
    <name evidence="6" type="ORF">COT51_01865</name>
</gene>
<name>A0A2H0X9N6_UNCKA</name>
<accession>A0A2H0X9N6</accession>
<dbReference type="SFLD" id="SFLDG01067">
    <property type="entry name" value="SPASM/twitch_domain_containing"/>
    <property type="match status" value="1"/>
</dbReference>
<dbReference type="InterPro" id="IPR050377">
    <property type="entry name" value="Radical_SAM_PqqE_MftC-like"/>
</dbReference>
<dbReference type="InterPro" id="IPR012840">
    <property type="entry name" value="NrdG2"/>
</dbReference>
<dbReference type="GO" id="GO:0051536">
    <property type="term" value="F:iron-sulfur cluster binding"/>
    <property type="evidence" value="ECO:0007669"/>
    <property type="project" value="UniProtKB-KW"/>
</dbReference>
<comment type="caution">
    <text evidence="6">The sequence shown here is derived from an EMBL/GenBank/DDBJ whole genome shotgun (WGS) entry which is preliminary data.</text>
</comment>
<dbReference type="EMBL" id="PEYV01000029">
    <property type="protein sequence ID" value="PIS21634.1"/>
    <property type="molecule type" value="Genomic_DNA"/>
</dbReference>
<dbReference type="PANTHER" id="PTHR11228">
    <property type="entry name" value="RADICAL SAM DOMAIN PROTEIN"/>
    <property type="match status" value="1"/>
</dbReference>
<evidence type="ECO:0000256" key="4">
    <source>
        <dbReference type="ARBA" id="ARBA00023014"/>
    </source>
</evidence>
<dbReference type="Gene3D" id="3.20.20.70">
    <property type="entry name" value="Aldolase class I"/>
    <property type="match status" value="1"/>
</dbReference>
<organism evidence="6 7">
    <name type="scientific">candidate division WWE3 bacterium CG08_land_8_20_14_0_20_41_15</name>
    <dbReference type="NCBI Taxonomy" id="1975086"/>
    <lineage>
        <taxon>Bacteria</taxon>
        <taxon>Katanobacteria</taxon>
    </lineage>
</organism>
<reference evidence="7" key="1">
    <citation type="submission" date="2017-09" db="EMBL/GenBank/DDBJ databases">
        <title>Depth-based differentiation of microbial function through sediment-hosted aquifers and enrichment of novel symbionts in the deep terrestrial subsurface.</title>
        <authorList>
            <person name="Probst A.J."/>
            <person name="Ladd B."/>
            <person name="Jarett J.K."/>
            <person name="Geller-Mcgrath D.E."/>
            <person name="Sieber C.M.K."/>
            <person name="Emerson J.B."/>
            <person name="Anantharaman K."/>
            <person name="Thomas B.C."/>
            <person name="Malmstrom R."/>
            <person name="Stieglmeier M."/>
            <person name="Klingl A."/>
            <person name="Woyke T."/>
            <person name="Ryan C.M."/>
            <person name="Banfield J.F."/>
        </authorList>
    </citation>
    <scope>NUCLEOTIDE SEQUENCE [LARGE SCALE GENOMIC DNA]</scope>
</reference>
<dbReference type="AlphaFoldDB" id="A0A2H0X9N6"/>
<dbReference type="InterPro" id="IPR058240">
    <property type="entry name" value="rSAM_sf"/>
</dbReference>
<dbReference type="SUPFAM" id="SSF102114">
    <property type="entry name" value="Radical SAM enzymes"/>
    <property type="match status" value="1"/>
</dbReference>
<evidence type="ECO:0000313" key="7">
    <source>
        <dbReference type="Proteomes" id="UP000231098"/>
    </source>
</evidence>
<dbReference type="InterPro" id="IPR007197">
    <property type="entry name" value="rSAM"/>
</dbReference>
<protein>
    <submittedName>
        <fullName evidence="6">Anaerobic ribonucleoside-triphosphate reductase activating protein</fullName>
    </submittedName>
</protein>
<dbReference type="InterPro" id="IPR013785">
    <property type="entry name" value="Aldolase_TIM"/>
</dbReference>
<keyword evidence="3" id="KW-0408">Iron</keyword>
<keyword evidence="4" id="KW-0411">Iron-sulfur</keyword>
<dbReference type="PANTHER" id="PTHR11228:SF27">
    <property type="entry name" value="GLYCYL-RADICAL ENZYME ACTIVATING ENZYME MJ1227-RELATED"/>
    <property type="match status" value="1"/>
</dbReference>
<evidence type="ECO:0000256" key="2">
    <source>
        <dbReference type="ARBA" id="ARBA00022723"/>
    </source>
</evidence>
<keyword evidence="1" id="KW-0949">S-adenosyl-L-methionine</keyword>
<evidence type="ECO:0000256" key="3">
    <source>
        <dbReference type="ARBA" id="ARBA00023004"/>
    </source>
</evidence>
<dbReference type="NCBIfam" id="TIGR02495">
    <property type="entry name" value="NrdG2"/>
    <property type="match status" value="1"/>
</dbReference>
<dbReference type="Pfam" id="PF04055">
    <property type="entry name" value="Radical_SAM"/>
    <property type="match status" value="1"/>
</dbReference>
<dbReference type="CDD" id="cd01335">
    <property type="entry name" value="Radical_SAM"/>
    <property type="match status" value="1"/>
</dbReference>
<keyword evidence="2" id="KW-0479">Metal-binding</keyword>
<dbReference type="SFLD" id="SFLDG01094">
    <property type="entry name" value="Uncharacterised_Radical_SAM_Su"/>
    <property type="match status" value="1"/>
</dbReference>
<feature type="domain" description="Radical SAM core" evidence="5">
    <location>
        <begin position="13"/>
        <end position="223"/>
    </location>
</feature>
<evidence type="ECO:0000256" key="1">
    <source>
        <dbReference type="ARBA" id="ARBA00022691"/>
    </source>
</evidence>
<dbReference type="SFLD" id="SFLDS00029">
    <property type="entry name" value="Radical_SAM"/>
    <property type="match status" value="1"/>
</dbReference>
<dbReference type="GO" id="GO:0046872">
    <property type="term" value="F:metal ion binding"/>
    <property type="evidence" value="ECO:0007669"/>
    <property type="project" value="UniProtKB-KW"/>
</dbReference>